<sequence length="175" mass="19919">MTRCTCLKSSSHLRLQVRPGLRGARTLVGIRTRTTPSLVTPGKATQLRLFCLAQRRHWSVRWILALSSLGTNHSAPKWKEMSRRPVSSQSELNILSLLKVRHQVCVEPYLHRVVDLSDPLSSADALPYPKRIGTTMFWIDTSDALMSQTNDKIIKSLFKDNKDAPWAHLMQDFVQ</sequence>
<gene>
    <name evidence="1" type="ORF">B5M09_008794</name>
</gene>
<dbReference type="Proteomes" id="UP000284702">
    <property type="component" value="Unassembled WGS sequence"/>
</dbReference>
<feature type="non-terminal residue" evidence="1">
    <location>
        <position position="175"/>
    </location>
</feature>
<evidence type="ECO:0000313" key="2">
    <source>
        <dbReference type="Proteomes" id="UP000284702"/>
    </source>
</evidence>
<reference evidence="1" key="1">
    <citation type="submission" date="2018-07" db="EMBL/GenBank/DDBJ databases">
        <title>Annotation of Aphanomyces astaci genome assembly.</title>
        <authorList>
            <person name="Studholme D.J."/>
        </authorList>
    </citation>
    <scope>NUCLEOTIDE SEQUENCE [LARGE SCALE GENOMIC DNA]</scope>
    <source>
        <strain evidence="1">Pc</strain>
    </source>
</reference>
<dbReference type="EMBL" id="MZMZ02003390">
    <property type="protein sequence ID" value="RQM21788.1"/>
    <property type="molecule type" value="Genomic_DNA"/>
</dbReference>
<accession>A0A3R7Y606</accession>
<keyword evidence="2" id="KW-1185">Reference proteome</keyword>
<comment type="caution">
    <text evidence="1">The sequence shown here is derived from an EMBL/GenBank/DDBJ whole genome shotgun (WGS) entry which is preliminary data.</text>
</comment>
<evidence type="ECO:0000313" key="1">
    <source>
        <dbReference type="EMBL" id="RQM21788.1"/>
    </source>
</evidence>
<name>A0A3R7Y606_APHAT</name>
<protein>
    <submittedName>
        <fullName evidence="1">Uncharacterized protein</fullName>
    </submittedName>
</protein>
<organism evidence="1 2">
    <name type="scientific">Aphanomyces astaci</name>
    <name type="common">Crayfish plague agent</name>
    <dbReference type="NCBI Taxonomy" id="112090"/>
    <lineage>
        <taxon>Eukaryota</taxon>
        <taxon>Sar</taxon>
        <taxon>Stramenopiles</taxon>
        <taxon>Oomycota</taxon>
        <taxon>Saprolegniomycetes</taxon>
        <taxon>Saprolegniales</taxon>
        <taxon>Verrucalvaceae</taxon>
        <taxon>Aphanomyces</taxon>
    </lineage>
</organism>
<proteinExistence type="predicted"/>
<dbReference type="AlphaFoldDB" id="A0A3R7Y606"/>